<dbReference type="KEGG" id="ddh:Desde_2072"/>
<proteinExistence type="predicted"/>
<reference evidence="2" key="1">
    <citation type="submission" date="2012-06" db="EMBL/GenBank/DDBJ databases">
        <title>Complete sequence of Desulfitobacterium dehalogenans ATCC 51507.</title>
        <authorList>
            <person name="Lucas S."/>
            <person name="Han J."/>
            <person name="Lapidus A."/>
            <person name="Cheng J.-F."/>
            <person name="Goodwin L."/>
            <person name="Pitluck S."/>
            <person name="Peters L."/>
            <person name="Ovchinnikova G."/>
            <person name="Teshima H."/>
            <person name="Detter J.C."/>
            <person name="Han C."/>
            <person name="Tapia R."/>
            <person name="Land M."/>
            <person name="Hauser L."/>
            <person name="Kyrpides N."/>
            <person name="Ivanova N."/>
            <person name="Pagani I."/>
            <person name="Kruse T."/>
            <person name="de Vos W.M."/>
            <person name="Smidt H."/>
            <person name="Woyke T."/>
        </authorList>
    </citation>
    <scope>NUCLEOTIDE SEQUENCE [LARGE SCALE GENOMIC DNA]</scope>
    <source>
        <strain evidence="2">ATCC 51507 / DSM 9161 / JW/IU-DC1</strain>
    </source>
</reference>
<name>I4A921_DESDJ</name>
<dbReference type="HOGENOM" id="CLU_3250435_0_0_9"/>
<dbReference type="AlphaFoldDB" id="I4A921"/>
<reference evidence="1 2" key="2">
    <citation type="journal article" date="2015" name="J. Bacteriol.">
        <title>Genomic, proteomic, and biochemical analysis of the organohalide respiratory pathway in Desulfitobacterium dehalogenans.</title>
        <authorList>
            <person name="Kruse T."/>
            <person name="van de Pas B.A."/>
            <person name="Atteia A."/>
            <person name="Krab K."/>
            <person name="Hagen W.R."/>
            <person name="Goodwin L."/>
            <person name="Chain P."/>
            <person name="Boeren S."/>
            <person name="Maphosa F."/>
            <person name="Schraa G."/>
            <person name="de Vos W.M."/>
            <person name="van der Oost J."/>
            <person name="Smidt H."/>
            <person name="Stams A.J."/>
        </authorList>
    </citation>
    <scope>NUCLEOTIDE SEQUENCE [LARGE SCALE GENOMIC DNA]</scope>
    <source>
        <strain evidence="2">ATCC 51507 / DSM 9161 / JW/IU-DC1</strain>
    </source>
</reference>
<dbReference type="Proteomes" id="UP000006053">
    <property type="component" value="Chromosome"/>
</dbReference>
<evidence type="ECO:0000313" key="1">
    <source>
        <dbReference type="EMBL" id="AFM00456.1"/>
    </source>
</evidence>
<organism evidence="1 2">
    <name type="scientific">Desulfitobacterium dehalogenans (strain ATCC 51507 / DSM 9161 / JW/IU-DC1)</name>
    <dbReference type="NCBI Taxonomy" id="756499"/>
    <lineage>
        <taxon>Bacteria</taxon>
        <taxon>Bacillati</taxon>
        <taxon>Bacillota</taxon>
        <taxon>Clostridia</taxon>
        <taxon>Eubacteriales</taxon>
        <taxon>Desulfitobacteriaceae</taxon>
        <taxon>Desulfitobacterium</taxon>
    </lineage>
</organism>
<evidence type="ECO:0000313" key="2">
    <source>
        <dbReference type="Proteomes" id="UP000006053"/>
    </source>
</evidence>
<gene>
    <name evidence="1" type="ordered locus">Desde_2072</name>
</gene>
<accession>I4A921</accession>
<sequence>MKGVALLRAGLIPNRNVCDFERKKHLPILHREGVFFSIRERF</sequence>
<dbReference type="EMBL" id="CP003348">
    <property type="protein sequence ID" value="AFM00456.1"/>
    <property type="molecule type" value="Genomic_DNA"/>
</dbReference>
<keyword evidence="2" id="KW-1185">Reference proteome</keyword>
<protein>
    <submittedName>
        <fullName evidence="1">Uncharacterized protein</fullName>
    </submittedName>
</protein>